<feature type="compositionally biased region" description="Polar residues" evidence="6">
    <location>
        <begin position="639"/>
        <end position="657"/>
    </location>
</feature>
<organism evidence="9 10">
    <name type="scientific">Branchiostoma lanceolatum</name>
    <name type="common">Common lancelet</name>
    <name type="synonym">Amphioxus lanceolatum</name>
    <dbReference type="NCBI Taxonomy" id="7740"/>
    <lineage>
        <taxon>Eukaryota</taxon>
        <taxon>Metazoa</taxon>
        <taxon>Chordata</taxon>
        <taxon>Cephalochordata</taxon>
        <taxon>Leptocardii</taxon>
        <taxon>Amphioxiformes</taxon>
        <taxon>Branchiostomatidae</taxon>
        <taxon>Branchiostoma</taxon>
    </lineage>
</organism>
<feature type="domain" description="Fibrinogen C-terminal" evidence="8">
    <location>
        <begin position="762"/>
        <end position="1000"/>
    </location>
</feature>
<evidence type="ECO:0000256" key="4">
    <source>
        <dbReference type="ARBA" id="ARBA00023180"/>
    </source>
</evidence>
<evidence type="ECO:0000256" key="1">
    <source>
        <dbReference type="ARBA" id="ARBA00004613"/>
    </source>
</evidence>
<dbReference type="Proteomes" id="UP000838412">
    <property type="component" value="Chromosome 8"/>
</dbReference>
<dbReference type="PANTHER" id="PTHR47221">
    <property type="entry name" value="FIBRINOGEN ALPHA CHAIN"/>
    <property type="match status" value="1"/>
</dbReference>
<dbReference type="Gene3D" id="3.90.215.10">
    <property type="entry name" value="Gamma Fibrinogen, chain A, domain 1"/>
    <property type="match status" value="2"/>
</dbReference>
<dbReference type="SMART" id="SM00186">
    <property type="entry name" value="FBG"/>
    <property type="match status" value="1"/>
</dbReference>
<evidence type="ECO:0000259" key="8">
    <source>
        <dbReference type="PROSITE" id="PS51406"/>
    </source>
</evidence>
<keyword evidence="2" id="KW-0964">Secreted</keyword>
<evidence type="ECO:0000256" key="3">
    <source>
        <dbReference type="ARBA" id="ARBA00023157"/>
    </source>
</evidence>
<dbReference type="OrthoDB" id="10386108at2759"/>
<feature type="region of interest" description="Disordered" evidence="6">
    <location>
        <begin position="348"/>
        <end position="408"/>
    </location>
</feature>
<gene>
    <name evidence="9" type="primary">ANGPTL1</name>
    <name evidence="9" type="ORF">BLAG_LOCUS24339</name>
</gene>
<dbReference type="SUPFAM" id="SSF56496">
    <property type="entry name" value="Fibrinogen C-terminal domain-like"/>
    <property type="match status" value="2"/>
</dbReference>
<proteinExistence type="predicted"/>
<keyword evidence="5" id="KW-0175">Coiled coil</keyword>
<feature type="coiled-coil region" evidence="5">
    <location>
        <begin position="185"/>
        <end position="268"/>
    </location>
</feature>
<name>A0A8K0EZW6_BRALA</name>
<dbReference type="PROSITE" id="PS00514">
    <property type="entry name" value="FIBRINOGEN_C_1"/>
    <property type="match status" value="1"/>
</dbReference>
<dbReference type="GO" id="GO:0030674">
    <property type="term" value="F:protein-macromolecule adaptor activity"/>
    <property type="evidence" value="ECO:0007669"/>
    <property type="project" value="TreeGrafter"/>
</dbReference>
<dbReference type="InterPro" id="IPR002181">
    <property type="entry name" value="Fibrinogen_a/b/g_C_dom"/>
</dbReference>
<feature type="signal peptide" evidence="7">
    <location>
        <begin position="1"/>
        <end position="22"/>
    </location>
</feature>
<evidence type="ECO:0000256" key="7">
    <source>
        <dbReference type="SAM" id="SignalP"/>
    </source>
</evidence>
<dbReference type="GO" id="GO:0034116">
    <property type="term" value="P:positive regulation of heterotypic cell-cell adhesion"/>
    <property type="evidence" value="ECO:0007669"/>
    <property type="project" value="TreeGrafter"/>
</dbReference>
<dbReference type="CDD" id="cd00087">
    <property type="entry name" value="FReD"/>
    <property type="match status" value="1"/>
</dbReference>
<sequence length="1001" mass="109517">MVLLSSLLPLVFVTSLCGLAASEDGLCSCTQGDQPTDPSSGGNQVYTIVIPNTNAGGESTCVTADIAPSTAEKIQTRIILLENKILKETLLNKEQDAVLARLEKERRLEVNATKTDMLADDNVKSKLGDAKTSGSIQTEFKAYLEDDRASYLSGAAPAYVMDVPKPSHHHRKDTTTLHHKDAPLNHQVMERLEAQEKRLSETQKRLSETQETNKDQEEKFVEIFRRNNNLSVEMARSKLASAKVTATLEKLQQSNKNLSQQLGSAQEENRLHKVKLQETWEVLVEYKSSFNQLVGQFQQLAKVNTHLETTVRNLSQTLQHLQQTNNHQQTKLASMEQAVNNCTRRCQAAPQGRTQQGAPVYRGSQAAPLGRSSQGAPLHRGSQGAPLYRNSQGEPLHRSQPSVSPYETAGAGYPYHMLDKGIQLKQAPQLLSAEKAWEIHDQQGSKGAAQDTPGYAAAQHQEPNYLYSSSTYGGAAKGNAYGNSYGSGGTGNTYQNTGGSYGNTGTGGSYGNGGTGNTYRSGGTANTYRSYGTGNTLGNTGTGNVYGSGGTGNTYGSGGTGNAYGSNGVGSTYVGSSTSNVYGSAGSTYQGGGGSVYRSGESLGSGSVYRSGDSVSPYRSGRSGNTAAFTQSEASWLYQSDGSTQDQLSTYPRTSDPTYDPEQPAKQPTFDPDHHGYQADAPAQEPAKLLSPEPAKLVAPEPAKLVARQPLTFANPQGPNTNDATPMKDYEQEYLAQYKEAQYTEPDTAYGDSSYEQLSDLMKVTNLPRDCADWFVTGHLKSDIYMVEPTDWQSFPVSCDMATAGGGWTVLQRRTDGRVNFNRNWSDYARGFGTISGEHWLGLDNLYYLTRQRNYRLRIDLTDWTGRTVHAEYDQFYIDGADEKYRLHVSGYRGNANDSMVYHDGQAFSTQDRDNDRSGGHCAETAFSTRDRDNDRSGGHCAEQCSSGWWFNNCHFSNLNGVYHQGGPYNHTFRTGIEWYHWKGKSYSLKGVEMKVRPSDF</sequence>
<dbReference type="InterPro" id="IPR014716">
    <property type="entry name" value="Fibrinogen_a/b/g_C_1"/>
</dbReference>
<dbReference type="PROSITE" id="PS51406">
    <property type="entry name" value="FIBRINOGEN_C_2"/>
    <property type="match status" value="1"/>
</dbReference>
<dbReference type="GO" id="GO:0005201">
    <property type="term" value="F:extracellular matrix structural constituent"/>
    <property type="evidence" value="ECO:0007669"/>
    <property type="project" value="TreeGrafter"/>
</dbReference>
<evidence type="ECO:0000256" key="5">
    <source>
        <dbReference type="SAM" id="Coils"/>
    </source>
</evidence>
<accession>A0A8K0EZW6</accession>
<keyword evidence="3" id="KW-1015">Disulfide bond</keyword>
<dbReference type="EMBL" id="OV696693">
    <property type="protein sequence ID" value="CAH1272782.1"/>
    <property type="molecule type" value="Genomic_DNA"/>
</dbReference>
<protein>
    <submittedName>
        <fullName evidence="9">ANGPTL1 protein</fullName>
    </submittedName>
</protein>
<reference evidence="9" key="1">
    <citation type="submission" date="2022-01" db="EMBL/GenBank/DDBJ databases">
        <authorList>
            <person name="Braso-Vives M."/>
        </authorList>
    </citation>
    <scope>NUCLEOTIDE SEQUENCE</scope>
</reference>
<feature type="chain" id="PRO_5035454527" evidence="7">
    <location>
        <begin position="23"/>
        <end position="1001"/>
    </location>
</feature>
<dbReference type="Pfam" id="PF00147">
    <property type="entry name" value="Fibrinogen_C"/>
    <property type="match status" value="2"/>
</dbReference>
<keyword evidence="7" id="KW-0732">Signal</keyword>
<comment type="subcellular location">
    <subcellularLocation>
        <location evidence="1">Secreted</location>
    </subcellularLocation>
</comment>
<dbReference type="PANTHER" id="PTHR47221:SF5">
    <property type="entry name" value="FIBRINOGEN C-TERMINAL DOMAIN-CONTAINING PROTEIN"/>
    <property type="match status" value="1"/>
</dbReference>
<evidence type="ECO:0000256" key="6">
    <source>
        <dbReference type="SAM" id="MobiDB-lite"/>
    </source>
</evidence>
<dbReference type="InterPro" id="IPR036056">
    <property type="entry name" value="Fibrinogen-like_C"/>
</dbReference>
<evidence type="ECO:0000313" key="10">
    <source>
        <dbReference type="Proteomes" id="UP000838412"/>
    </source>
</evidence>
<feature type="compositionally biased region" description="Polar residues" evidence="6">
    <location>
        <begin position="389"/>
        <end position="405"/>
    </location>
</feature>
<dbReference type="InterPro" id="IPR020837">
    <property type="entry name" value="Fibrinogen_CS"/>
</dbReference>
<evidence type="ECO:0000256" key="2">
    <source>
        <dbReference type="ARBA" id="ARBA00022525"/>
    </source>
</evidence>
<feature type="coiled-coil region" evidence="5">
    <location>
        <begin position="304"/>
        <end position="338"/>
    </location>
</feature>
<feature type="region of interest" description="Disordered" evidence="6">
    <location>
        <begin position="603"/>
        <end position="626"/>
    </location>
</feature>
<dbReference type="AlphaFoldDB" id="A0A8K0EZW6"/>
<keyword evidence="4" id="KW-0325">Glycoprotein</keyword>
<evidence type="ECO:0000313" key="9">
    <source>
        <dbReference type="EMBL" id="CAH1272782.1"/>
    </source>
</evidence>
<feature type="region of interest" description="Disordered" evidence="6">
    <location>
        <begin position="639"/>
        <end position="688"/>
    </location>
</feature>
<keyword evidence="10" id="KW-1185">Reference proteome</keyword>
<dbReference type="GO" id="GO:0005577">
    <property type="term" value="C:fibrinogen complex"/>
    <property type="evidence" value="ECO:0007669"/>
    <property type="project" value="TreeGrafter"/>
</dbReference>
<dbReference type="InterPro" id="IPR037579">
    <property type="entry name" value="FIB_ANG-like"/>
</dbReference>